<protein>
    <recommendedName>
        <fullName evidence="3">DUF3846 domain-containing protein</fullName>
    </recommendedName>
</protein>
<organism evidence="1 2">
    <name type="scientific">Streptomyces chengmaiensis</name>
    <dbReference type="NCBI Taxonomy" id="3040919"/>
    <lineage>
        <taxon>Bacteria</taxon>
        <taxon>Bacillati</taxon>
        <taxon>Actinomycetota</taxon>
        <taxon>Actinomycetes</taxon>
        <taxon>Kitasatosporales</taxon>
        <taxon>Streptomycetaceae</taxon>
        <taxon>Streptomyces</taxon>
    </lineage>
</organism>
<reference evidence="1 2" key="1">
    <citation type="submission" date="2023-04" db="EMBL/GenBank/DDBJ databases">
        <title>Streptomyces chengmaiensis sp. nov. isolated from the stem of mangrove plant in Hainan.</title>
        <authorList>
            <person name="Huang X."/>
            <person name="Zhou S."/>
            <person name="Chu X."/>
            <person name="Xie Y."/>
            <person name="Lin Y."/>
        </authorList>
    </citation>
    <scope>NUCLEOTIDE SEQUENCE [LARGE SCALE GENOMIC DNA]</scope>
    <source>
        <strain evidence="1 2">HNM0663</strain>
    </source>
</reference>
<dbReference type="EMBL" id="JARWBG010000040">
    <property type="protein sequence ID" value="MDH2392345.1"/>
    <property type="molecule type" value="Genomic_DNA"/>
</dbReference>
<keyword evidence="2" id="KW-1185">Reference proteome</keyword>
<sequence length="113" mass="12354">MKYDDAILITEDGTIATLNLPANRSHFIEYAAAVLRCTTVETFDVTTGVVIWTDEEGHGRWGYNALADALMNRYGFTDSLSGPALITGYGARVERLSPEAANQILRELNGISD</sequence>
<dbReference type="RefSeq" id="WP_279931397.1">
    <property type="nucleotide sequence ID" value="NZ_JARWBG010000040.1"/>
</dbReference>
<comment type="caution">
    <text evidence="1">The sequence shown here is derived from an EMBL/GenBank/DDBJ whole genome shotgun (WGS) entry which is preliminary data.</text>
</comment>
<name>A0ABT6HUT8_9ACTN</name>
<proteinExistence type="predicted"/>
<accession>A0ABT6HUT8</accession>
<evidence type="ECO:0000313" key="2">
    <source>
        <dbReference type="Proteomes" id="UP001223144"/>
    </source>
</evidence>
<dbReference type="Proteomes" id="UP001223144">
    <property type="component" value="Unassembled WGS sequence"/>
</dbReference>
<evidence type="ECO:0008006" key="3">
    <source>
        <dbReference type="Google" id="ProtNLM"/>
    </source>
</evidence>
<gene>
    <name evidence="1" type="ORF">QCN29_26920</name>
</gene>
<evidence type="ECO:0000313" key="1">
    <source>
        <dbReference type="EMBL" id="MDH2392345.1"/>
    </source>
</evidence>